<name>A0A183B1W9_9TREM</name>
<keyword evidence="3" id="KW-1185">Reference proteome</keyword>
<evidence type="ECO:0000313" key="2">
    <source>
        <dbReference type="EMBL" id="VDP90477.1"/>
    </source>
</evidence>
<protein>
    <submittedName>
        <fullName evidence="4">Secreted protein</fullName>
    </submittedName>
</protein>
<reference evidence="4" key="1">
    <citation type="submission" date="2016-06" db="UniProtKB">
        <authorList>
            <consortium name="WormBaseParasite"/>
        </authorList>
    </citation>
    <scope>IDENTIFICATION</scope>
</reference>
<evidence type="ECO:0000313" key="4">
    <source>
        <dbReference type="WBParaSite" id="ECPE_0001324301-mRNA-1"/>
    </source>
</evidence>
<reference evidence="2 3" key="2">
    <citation type="submission" date="2018-11" db="EMBL/GenBank/DDBJ databases">
        <authorList>
            <consortium name="Pathogen Informatics"/>
        </authorList>
    </citation>
    <scope>NUCLEOTIDE SEQUENCE [LARGE SCALE GENOMIC DNA]</scope>
    <source>
        <strain evidence="2 3">Egypt</strain>
    </source>
</reference>
<organism evidence="4">
    <name type="scientific">Echinostoma caproni</name>
    <dbReference type="NCBI Taxonomy" id="27848"/>
    <lineage>
        <taxon>Eukaryota</taxon>
        <taxon>Metazoa</taxon>
        <taxon>Spiralia</taxon>
        <taxon>Lophotrochozoa</taxon>
        <taxon>Platyhelminthes</taxon>
        <taxon>Trematoda</taxon>
        <taxon>Digenea</taxon>
        <taxon>Plagiorchiida</taxon>
        <taxon>Echinostomata</taxon>
        <taxon>Echinostomatoidea</taxon>
        <taxon>Echinostomatidae</taxon>
        <taxon>Echinostoma</taxon>
    </lineage>
</organism>
<keyword evidence="1" id="KW-0732">Signal</keyword>
<dbReference type="EMBL" id="UZAN01054569">
    <property type="protein sequence ID" value="VDP90477.1"/>
    <property type="molecule type" value="Genomic_DNA"/>
</dbReference>
<feature type="chain" id="PRO_5043138292" evidence="1">
    <location>
        <begin position="22"/>
        <end position="175"/>
    </location>
</feature>
<dbReference type="WBParaSite" id="ECPE_0001324301-mRNA-1">
    <property type="protein sequence ID" value="ECPE_0001324301-mRNA-1"/>
    <property type="gene ID" value="ECPE_0001324301"/>
</dbReference>
<feature type="signal peptide" evidence="1">
    <location>
        <begin position="1"/>
        <end position="21"/>
    </location>
</feature>
<dbReference type="Proteomes" id="UP000272942">
    <property type="component" value="Unassembled WGS sequence"/>
</dbReference>
<evidence type="ECO:0000256" key="1">
    <source>
        <dbReference type="SAM" id="SignalP"/>
    </source>
</evidence>
<accession>A0A183B1W9</accession>
<proteinExistence type="predicted"/>
<dbReference type="AlphaFoldDB" id="A0A183B1W9"/>
<evidence type="ECO:0000313" key="3">
    <source>
        <dbReference type="Proteomes" id="UP000272942"/>
    </source>
</evidence>
<gene>
    <name evidence="2" type="ORF">ECPE_LOCUS13205</name>
</gene>
<sequence length="175" mass="19611">MRVHLLCLFLVFVAGFFRTDSLPREFSRSAIYLYGDNGNRINDEPICADPTHGDHIDQIPSPTEAPVPLFTLARLINDSTSPVQLIMPNAIVLHAQDLYNFTAMPPPNTVYLFLNVDEFGSPEKLPIKQTHVLFVSPDHFNQLWTVSGYELVKAVSGWHTHHCIVNGTLLITVTS</sequence>